<keyword evidence="7" id="KW-0862">Zinc</keyword>
<dbReference type="PANTHER" id="PTHR22953">
    <property type="entry name" value="ACID PHOSPHATASE RELATED"/>
    <property type="match status" value="1"/>
</dbReference>
<evidence type="ECO:0000259" key="12">
    <source>
        <dbReference type="Pfam" id="PF14008"/>
    </source>
</evidence>
<evidence type="ECO:0000259" key="11">
    <source>
        <dbReference type="Pfam" id="PF00149"/>
    </source>
</evidence>
<dbReference type="InterPro" id="IPR039331">
    <property type="entry name" value="PAPs-like"/>
</dbReference>
<evidence type="ECO:0000256" key="7">
    <source>
        <dbReference type="ARBA" id="ARBA00022833"/>
    </source>
</evidence>
<feature type="domain" description="Purple acid phosphatase N-terminal" evidence="13">
    <location>
        <begin position="37"/>
        <end position="123"/>
    </location>
</feature>
<keyword evidence="15" id="KW-1185">Reference proteome</keyword>
<dbReference type="EMBL" id="JAXIOK010000007">
    <property type="protein sequence ID" value="KAK4765949.1"/>
    <property type="molecule type" value="Genomic_DNA"/>
</dbReference>
<evidence type="ECO:0000256" key="6">
    <source>
        <dbReference type="ARBA" id="ARBA00022801"/>
    </source>
</evidence>
<dbReference type="PANTHER" id="PTHR22953:SF153">
    <property type="entry name" value="PURPLE ACID PHOSPHATASE"/>
    <property type="match status" value="1"/>
</dbReference>
<keyword evidence="5" id="KW-0732">Signal</keyword>
<comment type="catalytic activity">
    <reaction evidence="1 10">
        <text>a phosphate monoester + H2O = an alcohol + phosphate</text>
        <dbReference type="Rhea" id="RHEA:15017"/>
        <dbReference type="ChEBI" id="CHEBI:15377"/>
        <dbReference type="ChEBI" id="CHEBI:30879"/>
        <dbReference type="ChEBI" id="CHEBI:43474"/>
        <dbReference type="ChEBI" id="CHEBI:67140"/>
        <dbReference type="EC" id="3.1.3.2"/>
    </reaction>
</comment>
<evidence type="ECO:0000256" key="10">
    <source>
        <dbReference type="RuleBase" id="RU361203"/>
    </source>
</evidence>
<evidence type="ECO:0000256" key="2">
    <source>
        <dbReference type="ARBA" id="ARBA00001947"/>
    </source>
</evidence>
<proteinExistence type="inferred from homology"/>
<keyword evidence="9" id="KW-0325">Glycoprotein</keyword>
<evidence type="ECO:0000256" key="5">
    <source>
        <dbReference type="ARBA" id="ARBA00022729"/>
    </source>
</evidence>
<evidence type="ECO:0000256" key="1">
    <source>
        <dbReference type="ARBA" id="ARBA00000032"/>
    </source>
</evidence>
<dbReference type="EC" id="3.1.3.2" evidence="10"/>
<gene>
    <name evidence="14" type="ORF">SAY87_007591</name>
</gene>
<dbReference type="InterPro" id="IPR029052">
    <property type="entry name" value="Metallo-depent_PP-like"/>
</dbReference>
<comment type="similarity">
    <text evidence="4 10">Belongs to the metallophosphoesterase superfamily. Purple acid phosphatase family.</text>
</comment>
<dbReference type="SUPFAM" id="SSF56300">
    <property type="entry name" value="Metallo-dependent phosphatases"/>
    <property type="match status" value="1"/>
</dbReference>
<feature type="domain" description="Calcineurin-like phosphoesterase" evidence="11">
    <location>
        <begin position="130"/>
        <end position="325"/>
    </location>
</feature>
<dbReference type="InterPro" id="IPR004843">
    <property type="entry name" value="Calcineurin-like_PHP"/>
</dbReference>
<dbReference type="Gene3D" id="2.60.40.380">
    <property type="entry name" value="Purple acid phosphatase-like, N-terminal"/>
    <property type="match status" value="1"/>
</dbReference>
<dbReference type="Pfam" id="PF14008">
    <property type="entry name" value="Metallophos_C"/>
    <property type="match status" value="1"/>
</dbReference>
<evidence type="ECO:0000313" key="14">
    <source>
        <dbReference type="EMBL" id="KAK4765949.1"/>
    </source>
</evidence>
<dbReference type="InterPro" id="IPR015914">
    <property type="entry name" value="PAPs_N"/>
</dbReference>
<dbReference type="GO" id="GO:0003993">
    <property type="term" value="F:acid phosphatase activity"/>
    <property type="evidence" value="ECO:0007669"/>
    <property type="project" value="UniProtKB-EC"/>
</dbReference>
<dbReference type="AlphaFoldDB" id="A0AAN7QFG1"/>
<dbReference type="Proteomes" id="UP001345219">
    <property type="component" value="Chromosome 7"/>
</dbReference>
<sequence length="424" mass="48093">MILRDMPFIGGHRHILGMAIIITGSFFFGYASSDNPPQQVHISLVGRDWMRVSWVTDFSAPPTVVYGTSRSYGRSAMGTTSSYWYFFYKSGKIHEAVIGPLNPDTVYYYQCSNDWSREFSFKTPPAKFPIKFIVVGDLGQNEFTDSTLKHISESGYHLLILPGGLSYSSPLAQRGWDSFGKLVEPLASQRPWMVTEGRQEIQRIPILHPGRFSSYNRRWQMPFKESGSASNLYYSFEAGGVHVIMLGSYTDFSCASPQYKWLQKDLREVDRDRTPWVVVVVHAPWYNTNAAHQGEEESDKMKATMEGLLYQAGVDAIFAGHVHAYERFTRVYDGKPDDCGPVYITVGVGGNWDQGLDSWFNSPNKNPISMFREASYGHGELEVVNATHMQWTWHTNANNEMVISDSVWITSLSSNPKCNKQQTR</sequence>
<comment type="cofactor">
    <cofactor evidence="3">
        <name>Fe cation</name>
        <dbReference type="ChEBI" id="CHEBI:24875"/>
    </cofactor>
</comment>
<dbReference type="InterPro" id="IPR008963">
    <property type="entry name" value="Purple_acid_Pase-like_N"/>
</dbReference>
<evidence type="ECO:0000256" key="8">
    <source>
        <dbReference type="ARBA" id="ARBA00023004"/>
    </source>
</evidence>
<evidence type="ECO:0000313" key="15">
    <source>
        <dbReference type="Proteomes" id="UP001345219"/>
    </source>
</evidence>
<reference evidence="14 15" key="1">
    <citation type="journal article" date="2023" name="Hortic Res">
        <title>Pangenome of water caltrop reveals structural variations and asymmetric subgenome divergence after allopolyploidization.</title>
        <authorList>
            <person name="Zhang X."/>
            <person name="Chen Y."/>
            <person name="Wang L."/>
            <person name="Yuan Y."/>
            <person name="Fang M."/>
            <person name="Shi L."/>
            <person name="Lu R."/>
            <person name="Comes H.P."/>
            <person name="Ma Y."/>
            <person name="Chen Y."/>
            <person name="Huang G."/>
            <person name="Zhou Y."/>
            <person name="Zheng Z."/>
            <person name="Qiu Y."/>
        </authorList>
    </citation>
    <scope>NUCLEOTIDE SEQUENCE [LARGE SCALE GENOMIC DNA]</scope>
    <source>
        <tissue evidence="14">Roots</tissue>
    </source>
</reference>
<evidence type="ECO:0000256" key="9">
    <source>
        <dbReference type="ARBA" id="ARBA00023180"/>
    </source>
</evidence>
<dbReference type="GO" id="GO:0046872">
    <property type="term" value="F:metal ion binding"/>
    <property type="evidence" value="ECO:0007669"/>
    <property type="project" value="InterPro"/>
</dbReference>
<dbReference type="Pfam" id="PF16656">
    <property type="entry name" value="Pur_ac_phosph_N"/>
    <property type="match status" value="1"/>
</dbReference>
<organism evidence="14 15">
    <name type="scientific">Trapa incisa</name>
    <dbReference type="NCBI Taxonomy" id="236973"/>
    <lineage>
        <taxon>Eukaryota</taxon>
        <taxon>Viridiplantae</taxon>
        <taxon>Streptophyta</taxon>
        <taxon>Embryophyta</taxon>
        <taxon>Tracheophyta</taxon>
        <taxon>Spermatophyta</taxon>
        <taxon>Magnoliopsida</taxon>
        <taxon>eudicotyledons</taxon>
        <taxon>Gunneridae</taxon>
        <taxon>Pentapetalae</taxon>
        <taxon>rosids</taxon>
        <taxon>malvids</taxon>
        <taxon>Myrtales</taxon>
        <taxon>Lythraceae</taxon>
        <taxon>Trapa</taxon>
    </lineage>
</organism>
<dbReference type="InterPro" id="IPR041792">
    <property type="entry name" value="MPP_PAP"/>
</dbReference>
<protein>
    <recommendedName>
        <fullName evidence="10">Purple acid phosphatase</fullName>
        <ecNumber evidence="10">3.1.3.2</ecNumber>
    </recommendedName>
</protein>
<keyword evidence="8" id="KW-0408">Iron</keyword>
<name>A0AAN7QFG1_9MYRT</name>
<dbReference type="Pfam" id="PF00149">
    <property type="entry name" value="Metallophos"/>
    <property type="match status" value="1"/>
</dbReference>
<comment type="cofactor">
    <cofactor evidence="2">
        <name>Zn(2+)</name>
        <dbReference type="ChEBI" id="CHEBI:29105"/>
    </cofactor>
</comment>
<dbReference type="InterPro" id="IPR025733">
    <property type="entry name" value="PAPs_C"/>
</dbReference>
<evidence type="ECO:0000259" key="13">
    <source>
        <dbReference type="Pfam" id="PF16656"/>
    </source>
</evidence>
<keyword evidence="6 10" id="KW-0378">Hydrolase</keyword>
<feature type="domain" description="Purple acid phosphatase C-terminal" evidence="12">
    <location>
        <begin position="340"/>
        <end position="401"/>
    </location>
</feature>
<comment type="caution">
    <text evidence="14">The sequence shown here is derived from an EMBL/GenBank/DDBJ whole genome shotgun (WGS) entry which is preliminary data.</text>
</comment>
<evidence type="ECO:0000256" key="4">
    <source>
        <dbReference type="ARBA" id="ARBA00008723"/>
    </source>
</evidence>
<accession>A0AAN7QFG1</accession>
<dbReference type="Gene3D" id="3.60.21.10">
    <property type="match status" value="1"/>
</dbReference>
<dbReference type="CDD" id="cd00839">
    <property type="entry name" value="MPP_PAPs"/>
    <property type="match status" value="1"/>
</dbReference>
<dbReference type="SUPFAM" id="SSF49363">
    <property type="entry name" value="Purple acid phosphatase, N-terminal domain"/>
    <property type="match status" value="1"/>
</dbReference>
<evidence type="ECO:0000256" key="3">
    <source>
        <dbReference type="ARBA" id="ARBA00001962"/>
    </source>
</evidence>